<reference evidence="2" key="1">
    <citation type="submission" date="2020-03" db="EMBL/GenBank/DDBJ databases">
        <title>A transcriptome and proteome of the tick Rhipicephalus microplus shaped by the genetic composition of its hosts and developmental stage.</title>
        <authorList>
            <person name="Garcia G.R."/>
            <person name="Ribeiro J.M.C."/>
            <person name="Maruyama S.R."/>
            <person name="Gardinasse L.G."/>
            <person name="Nelson K."/>
            <person name="Ferreira B.R."/>
            <person name="Andrade T.G."/>
            <person name="Santos I.K.F.M."/>
        </authorList>
    </citation>
    <scope>NUCLEOTIDE SEQUENCE</scope>
    <source>
        <strain evidence="2">NSGR</strain>
        <tissue evidence="2">Salivary glands</tissue>
    </source>
</reference>
<evidence type="ECO:0000256" key="1">
    <source>
        <dbReference type="SAM" id="SignalP"/>
    </source>
</evidence>
<evidence type="ECO:0000313" key="2">
    <source>
        <dbReference type="EMBL" id="NIE45022.1"/>
    </source>
</evidence>
<organism evidence="2">
    <name type="scientific">Rhipicephalus microplus</name>
    <name type="common">Cattle tick</name>
    <name type="synonym">Boophilus microplus</name>
    <dbReference type="NCBI Taxonomy" id="6941"/>
    <lineage>
        <taxon>Eukaryota</taxon>
        <taxon>Metazoa</taxon>
        <taxon>Ecdysozoa</taxon>
        <taxon>Arthropoda</taxon>
        <taxon>Chelicerata</taxon>
        <taxon>Arachnida</taxon>
        <taxon>Acari</taxon>
        <taxon>Parasitiformes</taxon>
        <taxon>Ixodida</taxon>
        <taxon>Ixodoidea</taxon>
        <taxon>Ixodidae</taxon>
        <taxon>Rhipicephalinae</taxon>
        <taxon>Rhipicephalus</taxon>
        <taxon>Boophilus</taxon>
    </lineage>
</organism>
<dbReference type="AlphaFoldDB" id="A0A6G5A1Y2"/>
<sequence>MCSPKLSFFLLLFVILLHCNENLILFALCQVLMLLRNQTVPEILQPLALNCSATRLPTPLNLPPIDSQCSFTDASKVRHYH</sequence>
<feature type="chain" id="PRO_5026203187" evidence="1">
    <location>
        <begin position="20"/>
        <end position="81"/>
    </location>
</feature>
<dbReference type="EMBL" id="GIKN01002749">
    <property type="protein sequence ID" value="NIE45022.1"/>
    <property type="molecule type" value="Transcribed_RNA"/>
</dbReference>
<protein>
    <submittedName>
        <fullName evidence="2">Putative secreted protein</fullName>
    </submittedName>
</protein>
<proteinExistence type="predicted"/>
<name>A0A6G5A1Y2_RHIMP</name>
<accession>A0A6G5A1Y2</accession>
<feature type="signal peptide" evidence="1">
    <location>
        <begin position="1"/>
        <end position="19"/>
    </location>
</feature>
<keyword evidence="1" id="KW-0732">Signal</keyword>